<dbReference type="OMA" id="FGRKWPW"/>
<feature type="transmembrane region" description="Helical" evidence="8">
    <location>
        <begin position="108"/>
        <end position="129"/>
    </location>
</feature>
<reference evidence="10" key="1">
    <citation type="submission" date="2022-01" db="UniProtKB">
        <authorList>
            <consortium name="EnsemblMetazoa"/>
        </authorList>
    </citation>
    <scope>IDENTIFICATION</scope>
</reference>
<accession>A0A8I6TK56</accession>
<feature type="transmembrane region" description="Helical" evidence="8">
    <location>
        <begin position="351"/>
        <end position="372"/>
    </location>
</feature>
<feature type="transmembrane region" description="Helical" evidence="8">
    <location>
        <begin position="419"/>
        <end position="440"/>
    </location>
</feature>
<dbReference type="AlphaFoldDB" id="A0A8I6TK56"/>
<keyword evidence="5 8" id="KW-0812">Transmembrane</keyword>
<evidence type="ECO:0000256" key="6">
    <source>
        <dbReference type="ARBA" id="ARBA00022989"/>
    </source>
</evidence>
<evidence type="ECO:0000256" key="4">
    <source>
        <dbReference type="ARBA" id="ARBA00022597"/>
    </source>
</evidence>
<dbReference type="PROSITE" id="PS50850">
    <property type="entry name" value="MFS"/>
    <property type="match status" value="1"/>
</dbReference>
<organism evidence="10 11">
    <name type="scientific">Cimex lectularius</name>
    <name type="common">Bed bug</name>
    <name type="synonym">Acanthia lectularia</name>
    <dbReference type="NCBI Taxonomy" id="79782"/>
    <lineage>
        <taxon>Eukaryota</taxon>
        <taxon>Metazoa</taxon>
        <taxon>Ecdysozoa</taxon>
        <taxon>Arthropoda</taxon>
        <taxon>Hexapoda</taxon>
        <taxon>Insecta</taxon>
        <taxon>Pterygota</taxon>
        <taxon>Neoptera</taxon>
        <taxon>Paraneoptera</taxon>
        <taxon>Hemiptera</taxon>
        <taxon>Heteroptera</taxon>
        <taxon>Panheteroptera</taxon>
        <taxon>Cimicomorpha</taxon>
        <taxon>Cimicidae</taxon>
        <taxon>Cimex</taxon>
    </lineage>
</organism>
<dbReference type="InterPro" id="IPR003663">
    <property type="entry name" value="Sugar/inositol_transpt"/>
</dbReference>
<evidence type="ECO:0000313" key="10">
    <source>
        <dbReference type="EnsemblMetazoa" id="XP_014259104.1"/>
    </source>
</evidence>
<sequence>MKPSSIALFRQYLAAATASISVIILGTTLAWPSPVLTKIEETNEPMSLTTSEISWMVSFLYLGNLMSPMPAGMLMDRLGRKRSLSILSVIPLTSWTIIYFANASYMLYIARFLSGMWSGIVTTIAPMYLAEISEPRIRGALSTFVQLMINLGVVFEYIVGPSVSYHLLAVISGAIPLIFVVTFWFIPESPYWLVMVGKKDEACRSLAWLRGYNSPDCVKEEMEIIEKNVIKEMCNKHTMKDLIATSGNRKALIIVEMLAILQRMSGISALIAYTSTTLPPQGAGMLGRNDCVIVMGMVWVASVFIAMVLVDSWGRKPLLFGSSVGCGLAMFTAGLWFFLDTETDINVQPIYWLPFCSLLVYGLCFSIGLGPIPSTVQGEAFPTNIKGLASGLTAVVTAGTSFIMNKIYHPLAEGVGMYINYWVFSCACAVATIFVITYVVETKGKTLHEIQEKLNHKKITVNSNGTRSTPDIITNSV</sequence>
<keyword evidence="2" id="KW-0813">Transport</keyword>
<proteinExistence type="predicted"/>
<feature type="transmembrane region" description="Helical" evidence="8">
    <location>
        <begin position="84"/>
        <end position="102"/>
    </location>
</feature>
<feature type="transmembrane region" description="Helical" evidence="8">
    <location>
        <begin position="317"/>
        <end position="339"/>
    </location>
</feature>
<dbReference type="KEGG" id="clec:106672297"/>
<evidence type="ECO:0000256" key="5">
    <source>
        <dbReference type="ARBA" id="ARBA00022692"/>
    </source>
</evidence>
<dbReference type="RefSeq" id="XP_014259104.1">
    <property type="nucleotide sequence ID" value="XM_014403618.2"/>
</dbReference>
<keyword evidence="3" id="KW-1003">Cell membrane</keyword>
<feature type="transmembrane region" description="Helical" evidence="8">
    <location>
        <begin position="384"/>
        <end position="404"/>
    </location>
</feature>
<dbReference type="GO" id="GO:0005886">
    <property type="term" value="C:plasma membrane"/>
    <property type="evidence" value="ECO:0007669"/>
    <property type="project" value="UniProtKB-SubCell"/>
</dbReference>
<feature type="domain" description="Major facilitator superfamily (MFS) profile" evidence="9">
    <location>
        <begin position="7"/>
        <end position="443"/>
    </location>
</feature>
<dbReference type="Proteomes" id="UP000494040">
    <property type="component" value="Unassembled WGS sequence"/>
</dbReference>
<dbReference type="PRINTS" id="PR00171">
    <property type="entry name" value="SUGRTRNSPORT"/>
</dbReference>
<dbReference type="Pfam" id="PF00083">
    <property type="entry name" value="Sugar_tr"/>
    <property type="match status" value="1"/>
</dbReference>
<evidence type="ECO:0000259" key="9">
    <source>
        <dbReference type="PROSITE" id="PS50850"/>
    </source>
</evidence>
<dbReference type="InterPro" id="IPR036259">
    <property type="entry name" value="MFS_trans_sf"/>
</dbReference>
<dbReference type="Gene3D" id="1.20.1250.20">
    <property type="entry name" value="MFS general substrate transporter like domains"/>
    <property type="match status" value="1"/>
</dbReference>
<feature type="transmembrane region" description="Helical" evidence="8">
    <location>
        <begin position="292"/>
        <end position="310"/>
    </location>
</feature>
<dbReference type="PROSITE" id="PS00216">
    <property type="entry name" value="SUGAR_TRANSPORT_1"/>
    <property type="match status" value="2"/>
</dbReference>
<dbReference type="InterPro" id="IPR005828">
    <property type="entry name" value="MFS_sugar_transport-like"/>
</dbReference>
<keyword evidence="6 8" id="KW-1133">Transmembrane helix</keyword>
<evidence type="ECO:0000256" key="1">
    <source>
        <dbReference type="ARBA" id="ARBA00004651"/>
    </source>
</evidence>
<protein>
    <recommendedName>
        <fullName evidence="9">Major facilitator superfamily (MFS) profile domain-containing protein</fullName>
    </recommendedName>
</protein>
<feature type="transmembrane region" description="Helical" evidence="8">
    <location>
        <begin position="12"/>
        <end position="33"/>
    </location>
</feature>
<dbReference type="InterPro" id="IPR020846">
    <property type="entry name" value="MFS_dom"/>
</dbReference>
<evidence type="ECO:0000256" key="8">
    <source>
        <dbReference type="SAM" id="Phobius"/>
    </source>
</evidence>
<comment type="subcellular location">
    <subcellularLocation>
        <location evidence="1">Cell membrane</location>
        <topology evidence="1">Multi-pass membrane protein</topology>
    </subcellularLocation>
</comment>
<feature type="transmembrane region" description="Helical" evidence="8">
    <location>
        <begin position="141"/>
        <end position="159"/>
    </location>
</feature>
<evidence type="ECO:0000313" key="11">
    <source>
        <dbReference type="Proteomes" id="UP000494040"/>
    </source>
</evidence>
<dbReference type="SUPFAM" id="SSF103473">
    <property type="entry name" value="MFS general substrate transporter"/>
    <property type="match status" value="1"/>
</dbReference>
<dbReference type="PROSITE" id="PS00217">
    <property type="entry name" value="SUGAR_TRANSPORT_2"/>
    <property type="match status" value="1"/>
</dbReference>
<keyword evidence="7 8" id="KW-0472">Membrane</keyword>
<dbReference type="EnsemblMetazoa" id="XM_014403618.2">
    <property type="protein sequence ID" value="XP_014259104.1"/>
    <property type="gene ID" value="LOC106672297"/>
</dbReference>
<dbReference type="PANTHER" id="PTHR48021:SF1">
    <property type="entry name" value="GH07001P-RELATED"/>
    <property type="match status" value="1"/>
</dbReference>
<dbReference type="OrthoDB" id="6610146at2759"/>
<dbReference type="GeneID" id="106672297"/>
<dbReference type="InterPro" id="IPR005829">
    <property type="entry name" value="Sugar_transporter_CS"/>
</dbReference>
<evidence type="ECO:0000256" key="3">
    <source>
        <dbReference type="ARBA" id="ARBA00022475"/>
    </source>
</evidence>
<keyword evidence="11" id="KW-1185">Reference proteome</keyword>
<feature type="transmembrane region" description="Helical" evidence="8">
    <location>
        <begin position="251"/>
        <end position="272"/>
    </location>
</feature>
<evidence type="ECO:0000256" key="2">
    <source>
        <dbReference type="ARBA" id="ARBA00022448"/>
    </source>
</evidence>
<dbReference type="PANTHER" id="PTHR48021">
    <property type="match status" value="1"/>
</dbReference>
<dbReference type="InterPro" id="IPR050549">
    <property type="entry name" value="MFS_Trehalose_Transporter"/>
</dbReference>
<keyword evidence="4" id="KW-0762">Sugar transport</keyword>
<feature type="transmembrane region" description="Helical" evidence="8">
    <location>
        <begin position="165"/>
        <end position="186"/>
    </location>
</feature>
<dbReference type="GO" id="GO:0022857">
    <property type="term" value="F:transmembrane transporter activity"/>
    <property type="evidence" value="ECO:0007669"/>
    <property type="project" value="InterPro"/>
</dbReference>
<dbReference type="FunFam" id="1.20.1250.20:FF:000218">
    <property type="entry name" value="facilitated trehalose transporter Tret1"/>
    <property type="match status" value="1"/>
</dbReference>
<evidence type="ECO:0000256" key="7">
    <source>
        <dbReference type="ARBA" id="ARBA00023136"/>
    </source>
</evidence>
<name>A0A8I6TK56_CIMLE</name>